<dbReference type="Pfam" id="PF02481">
    <property type="entry name" value="DNA_processg_A"/>
    <property type="match status" value="1"/>
</dbReference>
<sequence length="211" mass="23698">YDIICCPCNECGILFITVGTDVEDSKKYWVGFNLVKGIGSARLKALLDFFGDIERAWNAPADVLRSTGLGAKQVNAVLEVRTSDKLNRTWEFILKRGITVINWEDGDYPRYLKEIPLPPPVLYMRGNLLEEDDWSVAVVGTRRITQYGRQAANEIAGMLARNRVTVVSGLARGVDSAAHQATLDNDGRTLAVKPHDHFRIEQYKHHSLQSR</sequence>
<dbReference type="InterPro" id="IPR003488">
    <property type="entry name" value="DprA"/>
</dbReference>
<evidence type="ECO:0000259" key="2">
    <source>
        <dbReference type="Pfam" id="PF02481"/>
    </source>
</evidence>
<dbReference type="PANTHER" id="PTHR43022">
    <property type="entry name" value="PROTEIN SMF"/>
    <property type="match status" value="1"/>
</dbReference>
<feature type="non-terminal residue" evidence="3">
    <location>
        <position position="1"/>
    </location>
</feature>
<proteinExistence type="inferred from homology"/>
<gene>
    <name evidence="3" type="ORF">S01H4_22774</name>
</gene>
<protein>
    <recommendedName>
        <fullName evidence="2">Smf/DprA SLOG domain-containing protein</fullName>
    </recommendedName>
</protein>
<dbReference type="InterPro" id="IPR057666">
    <property type="entry name" value="DrpA_SLOG"/>
</dbReference>
<evidence type="ECO:0000313" key="3">
    <source>
        <dbReference type="EMBL" id="GAG89099.1"/>
    </source>
</evidence>
<dbReference type="EMBL" id="BART01010489">
    <property type="protein sequence ID" value="GAG89099.1"/>
    <property type="molecule type" value="Genomic_DNA"/>
</dbReference>
<dbReference type="AlphaFoldDB" id="X1B0B2"/>
<accession>X1B0B2</accession>
<organism evidence="3">
    <name type="scientific">marine sediment metagenome</name>
    <dbReference type="NCBI Taxonomy" id="412755"/>
    <lineage>
        <taxon>unclassified sequences</taxon>
        <taxon>metagenomes</taxon>
        <taxon>ecological metagenomes</taxon>
    </lineage>
</organism>
<dbReference type="InterPro" id="IPR010994">
    <property type="entry name" value="RuvA_2-like"/>
</dbReference>
<dbReference type="PANTHER" id="PTHR43022:SF1">
    <property type="entry name" value="PROTEIN SMF"/>
    <property type="match status" value="1"/>
</dbReference>
<dbReference type="GO" id="GO:0009294">
    <property type="term" value="P:DNA-mediated transformation"/>
    <property type="evidence" value="ECO:0007669"/>
    <property type="project" value="InterPro"/>
</dbReference>
<dbReference type="Gene3D" id="3.40.50.450">
    <property type="match status" value="1"/>
</dbReference>
<dbReference type="SUPFAM" id="SSF47781">
    <property type="entry name" value="RuvA domain 2-like"/>
    <property type="match status" value="1"/>
</dbReference>
<comment type="caution">
    <text evidence="3">The sequence shown here is derived from an EMBL/GenBank/DDBJ whole genome shotgun (WGS) entry which is preliminary data.</text>
</comment>
<dbReference type="SUPFAM" id="SSF102405">
    <property type="entry name" value="MCP/YpsA-like"/>
    <property type="match status" value="1"/>
</dbReference>
<feature type="domain" description="Smf/DprA SLOG" evidence="2">
    <location>
        <begin position="100"/>
        <end position="209"/>
    </location>
</feature>
<reference evidence="3" key="1">
    <citation type="journal article" date="2014" name="Front. Microbiol.">
        <title>High frequency of phylogenetically diverse reductive dehalogenase-homologous genes in deep subseafloor sedimentary metagenomes.</title>
        <authorList>
            <person name="Kawai M."/>
            <person name="Futagami T."/>
            <person name="Toyoda A."/>
            <person name="Takaki Y."/>
            <person name="Nishi S."/>
            <person name="Hori S."/>
            <person name="Arai W."/>
            <person name="Tsubouchi T."/>
            <person name="Morono Y."/>
            <person name="Uchiyama I."/>
            <person name="Ito T."/>
            <person name="Fujiyama A."/>
            <person name="Inagaki F."/>
            <person name="Takami H."/>
        </authorList>
    </citation>
    <scope>NUCLEOTIDE SEQUENCE</scope>
    <source>
        <strain evidence="3">Expedition CK06-06</strain>
    </source>
</reference>
<evidence type="ECO:0000256" key="1">
    <source>
        <dbReference type="ARBA" id="ARBA00006525"/>
    </source>
</evidence>
<name>X1B0B2_9ZZZZ</name>
<comment type="similarity">
    <text evidence="1">Belongs to the DprA/Smf family.</text>
</comment>